<dbReference type="AlphaFoldDB" id="A0A8J3J9D0"/>
<keyword evidence="2" id="KW-1185">Reference proteome</keyword>
<sequence>MATVLEQRLSNTDDTVLVDGIAHRPDSNHARSARSAARTSVGHAHAKQVRWCQQCYPHGSHC</sequence>
<dbReference type="Proteomes" id="UP000612808">
    <property type="component" value="Unassembled WGS sequence"/>
</dbReference>
<dbReference type="EMBL" id="BOMB01000029">
    <property type="protein sequence ID" value="GID14086.1"/>
    <property type="molecule type" value="Genomic_DNA"/>
</dbReference>
<evidence type="ECO:0000313" key="2">
    <source>
        <dbReference type="Proteomes" id="UP000612808"/>
    </source>
</evidence>
<comment type="caution">
    <text evidence="1">The sequence shown here is derived from an EMBL/GenBank/DDBJ whole genome shotgun (WGS) entry which is preliminary data.</text>
</comment>
<proteinExistence type="predicted"/>
<evidence type="ECO:0000313" key="1">
    <source>
        <dbReference type="EMBL" id="GID14086.1"/>
    </source>
</evidence>
<protein>
    <submittedName>
        <fullName evidence="1">Uncharacterized protein</fullName>
    </submittedName>
</protein>
<dbReference type="RefSeq" id="WP_203661723.1">
    <property type="nucleotide sequence ID" value="NZ_BAAAZM010000001.1"/>
</dbReference>
<accession>A0A8J3J9D0</accession>
<reference evidence="1" key="1">
    <citation type="submission" date="2021-01" db="EMBL/GenBank/DDBJ databases">
        <title>Whole genome shotgun sequence of Actinocatenispora rupis NBRC 107355.</title>
        <authorList>
            <person name="Komaki H."/>
            <person name="Tamura T."/>
        </authorList>
    </citation>
    <scope>NUCLEOTIDE SEQUENCE</scope>
    <source>
        <strain evidence="1">NBRC 107355</strain>
    </source>
</reference>
<gene>
    <name evidence="1" type="ORF">Aru02nite_49750</name>
</gene>
<organism evidence="1 2">
    <name type="scientific">Actinocatenispora rupis</name>
    <dbReference type="NCBI Taxonomy" id="519421"/>
    <lineage>
        <taxon>Bacteria</taxon>
        <taxon>Bacillati</taxon>
        <taxon>Actinomycetota</taxon>
        <taxon>Actinomycetes</taxon>
        <taxon>Micromonosporales</taxon>
        <taxon>Micromonosporaceae</taxon>
        <taxon>Actinocatenispora</taxon>
    </lineage>
</organism>
<name>A0A8J3J9D0_9ACTN</name>